<keyword evidence="6" id="KW-0808">Transferase</keyword>
<evidence type="ECO:0000256" key="6">
    <source>
        <dbReference type="ARBA" id="ARBA00022679"/>
    </source>
</evidence>
<evidence type="ECO:0000256" key="8">
    <source>
        <dbReference type="ARBA" id="ARBA00022741"/>
    </source>
</evidence>
<keyword evidence="10 13" id="KW-1133">Transmembrane helix</keyword>
<dbReference type="InterPro" id="IPR003378">
    <property type="entry name" value="Fringe-like_glycosylTrfase"/>
</dbReference>
<feature type="domain" description="Fringe-like glycosyltransferase" evidence="14">
    <location>
        <begin position="206"/>
        <end position="287"/>
    </location>
</feature>
<keyword evidence="8" id="KW-0547">Nucleotide-binding</keyword>
<feature type="compositionally biased region" description="Basic and acidic residues" evidence="12">
    <location>
        <begin position="156"/>
        <end position="165"/>
    </location>
</feature>
<dbReference type="PANTHER" id="PTHR23033:SF14">
    <property type="entry name" value="GLYCOPROTEIN-N-ACETYLGALACTOSAMINE 3-BETA-GALACTOSYLTRANSFERASE 1-RELATED"/>
    <property type="match status" value="1"/>
</dbReference>
<comment type="pathway">
    <text evidence="2">Protein modification; protein glycosylation.</text>
</comment>
<dbReference type="InterPro" id="IPR026050">
    <property type="entry name" value="C1GALT1/C1GALT1_chp1"/>
</dbReference>
<evidence type="ECO:0000313" key="15">
    <source>
        <dbReference type="EMBL" id="CAL4205019.1"/>
    </source>
</evidence>
<dbReference type="GO" id="GO:0000166">
    <property type="term" value="F:nucleotide binding"/>
    <property type="evidence" value="ECO:0007669"/>
    <property type="project" value="UniProtKB-KW"/>
</dbReference>
<reference evidence="15 16" key="1">
    <citation type="submission" date="2024-05" db="EMBL/GenBank/DDBJ databases">
        <authorList>
            <person name="Wallberg A."/>
        </authorList>
    </citation>
    <scope>NUCLEOTIDE SEQUENCE [LARGE SCALE GENOMIC DNA]</scope>
</reference>
<accession>A0AAV2SKK1</accession>
<gene>
    <name evidence="15" type="ORF">MNOR_LOCUS37897</name>
</gene>
<dbReference type="AlphaFoldDB" id="A0AAV2SKK1"/>
<keyword evidence="11 13" id="KW-0472">Membrane</keyword>
<evidence type="ECO:0000259" key="14">
    <source>
        <dbReference type="Pfam" id="PF02434"/>
    </source>
</evidence>
<dbReference type="GO" id="GO:0016263">
    <property type="term" value="F:glycoprotein-N-acetylgalactosamine 3-beta-galactosyltransferase activity"/>
    <property type="evidence" value="ECO:0007669"/>
    <property type="project" value="UniProtKB-EC"/>
</dbReference>
<evidence type="ECO:0000256" key="11">
    <source>
        <dbReference type="ARBA" id="ARBA00023136"/>
    </source>
</evidence>
<evidence type="ECO:0000256" key="5">
    <source>
        <dbReference type="ARBA" id="ARBA00022676"/>
    </source>
</evidence>
<dbReference type="EMBL" id="CAXKWB010080623">
    <property type="protein sequence ID" value="CAL4205019.1"/>
    <property type="molecule type" value="Genomic_DNA"/>
</dbReference>
<comment type="similarity">
    <text evidence="3">Belongs to the glycosyltransferase 31 family. Beta3-Gal-T subfamily.</text>
</comment>
<keyword evidence="16" id="KW-1185">Reference proteome</keyword>
<evidence type="ECO:0000313" key="16">
    <source>
        <dbReference type="Proteomes" id="UP001497623"/>
    </source>
</evidence>
<keyword evidence="9" id="KW-0735">Signal-anchor</keyword>
<name>A0AAV2SKK1_MEGNR</name>
<keyword evidence="7 13" id="KW-0812">Transmembrane</keyword>
<feature type="non-terminal residue" evidence="15">
    <location>
        <position position="287"/>
    </location>
</feature>
<dbReference type="GO" id="GO:0016020">
    <property type="term" value="C:membrane"/>
    <property type="evidence" value="ECO:0007669"/>
    <property type="project" value="UniProtKB-SubCell"/>
</dbReference>
<comment type="subcellular location">
    <subcellularLocation>
        <location evidence="1">Membrane</location>
        <topology evidence="1">Single-pass type II membrane protein</topology>
    </subcellularLocation>
</comment>
<evidence type="ECO:0000256" key="2">
    <source>
        <dbReference type="ARBA" id="ARBA00004922"/>
    </source>
</evidence>
<dbReference type="Proteomes" id="UP001497623">
    <property type="component" value="Unassembled WGS sequence"/>
</dbReference>
<dbReference type="Pfam" id="PF02434">
    <property type="entry name" value="Fringe"/>
    <property type="match status" value="1"/>
</dbReference>
<feature type="transmembrane region" description="Helical" evidence="13">
    <location>
        <begin position="116"/>
        <end position="134"/>
    </location>
</feature>
<evidence type="ECO:0000256" key="12">
    <source>
        <dbReference type="SAM" id="MobiDB-lite"/>
    </source>
</evidence>
<proteinExistence type="inferred from homology"/>
<protein>
    <recommendedName>
        <fullName evidence="4">N-acetylgalactosaminide beta-1,3-galactosyltransferase</fullName>
        <ecNumber evidence="4">2.4.1.122</ecNumber>
    </recommendedName>
</protein>
<evidence type="ECO:0000256" key="13">
    <source>
        <dbReference type="SAM" id="Phobius"/>
    </source>
</evidence>
<comment type="caution">
    <text evidence="15">The sequence shown here is derived from an EMBL/GenBank/DDBJ whole genome shotgun (WGS) entry which is preliminary data.</text>
</comment>
<keyword evidence="5" id="KW-0328">Glycosyltransferase</keyword>
<evidence type="ECO:0000256" key="3">
    <source>
        <dbReference type="ARBA" id="ARBA00006462"/>
    </source>
</evidence>
<evidence type="ECO:0000256" key="1">
    <source>
        <dbReference type="ARBA" id="ARBA00004606"/>
    </source>
</evidence>
<sequence>MFGEDMYCGGGPVGGAQASALGGGDILPKKYYNFQARALFYIENSACESHLKSYDRLMIKKHAEKIEAKFQNNIFKTLAVVQHSQSFRNIISLCENMYNSQAPMHLYVGITMGRNFILTLGLGMFCGFFSFYLLNSTINLHTHTYHIDEGISPPRSAEKHAHNHEELEESAGPADEVVMHSHHEAHHAGEGVESQRLEKEVRVLCWIMTNPKNHEKKAKHVKATWARRCNKILFISSEKDEKLGSIGLEVGEGRDHLWQKTKAAFSYVYNNHYNDADWFIKADDDTY</sequence>
<evidence type="ECO:0000256" key="10">
    <source>
        <dbReference type="ARBA" id="ARBA00022989"/>
    </source>
</evidence>
<evidence type="ECO:0000256" key="7">
    <source>
        <dbReference type="ARBA" id="ARBA00022692"/>
    </source>
</evidence>
<evidence type="ECO:0000256" key="9">
    <source>
        <dbReference type="ARBA" id="ARBA00022968"/>
    </source>
</evidence>
<feature type="region of interest" description="Disordered" evidence="12">
    <location>
        <begin position="151"/>
        <end position="171"/>
    </location>
</feature>
<evidence type="ECO:0000256" key="4">
    <source>
        <dbReference type="ARBA" id="ARBA00012557"/>
    </source>
</evidence>
<dbReference type="PANTHER" id="PTHR23033">
    <property type="entry name" value="BETA1,3-GALACTOSYLTRANSFERASE"/>
    <property type="match status" value="1"/>
</dbReference>
<dbReference type="EC" id="2.4.1.122" evidence="4"/>
<organism evidence="15 16">
    <name type="scientific">Meganyctiphanes norvegica</name>
    <name type="common">Northern krill</name>
    <name type="synonym">Thysanopoda norvegica</name>
    <dbReference type="NCBI Taxonomy" id="48144"/>
    <lineage>
        <taxon>Eukaryota</taxon>
        <taxon>Metazoa</taxon>
        <taxon>Ecdysozoa</taxon>
        <taxon>Arthropoda</taxon>
        <taxon>Crustacea</taxon>
        <taxon>Multicrustacea</taxon>
        <taxon>Malacostraca</taxon>
        <taxon>Eumalacostraca</taxon>
        <taxon>Eucarida</taxon>
        <taxon>Euphausiacea</taxon>
        <taxon>Euphausiidae</taxon>
        <taxon>Meganyctiphanes</taxon>
    </lineage>
</organism>
<dbReference type="Gene3D" id="3.90.550.50">
    <property type="match status" value="1"/>
</dbReference>